<comment type="caution">
    <text evidence="3">The sequence shown here is derived from an EMBL/GenBank/DDBJ whole genome shotgun (WGS) entry which is preliminary data.</text>
</comment>
<dbReference type="GO" id="GO:0004674">
    <property type="term" value="F:protein serine/threonine kinase activity"/>
    <property type="evidence" value="ECO:0007669"/>
    <property type="project" value="UniProtKB-KW"/>
</dbReference>
<gene>
    <name evidence="3" type="ORF">ETU37_17825</name>
</gene>
<evidence type="ECO:0000259" key="2">
    <source>
        <dbReference type="Pfam" id="PF13581"/>
    </source>
</evidence>
<keyword evidence="4" id="KW-1185">Reference proteome</keyword>
<dbReference type="InterPro" id="IPR036890">
    <property type="entry name" value="HATPase_C_sf"/>
</dbReference>
<dbReference type="Gene3D" id="3.30.565.10">
    <property type="entry name" value="Histidine kinase-like ATPase, C-terminal domain"/>
    <property type="match status" value="1"/>
</dbReference>
<keyword evidence="3" id="KW-0067">ATP-binding</keyword>
<dbReference type="OrthoDB" id="5244329at2"/>
<dbReference type="Proteomes" id="UP000291189">
    <property type="component" value="Unassembled WGS sequence"/>
</dbReference>
<dbReference type="GO" id="GO:0005524">
    <property type="term" value="F:ATP binding"/>
    <property type="evidence" value="ECO:0007669"/>
    <property type="project" value="UniProtKB-KW"/>
</dbReference>
<dbReference type="SUPFAM" id="SSF55874">
    <property type="entry name" value="ATPase domain of HSP90 chaperone/DNA topoisomerase II/histidine kinase"/>
    <property type="match status" value="1"/>
</dbReference>
<dbReference type="InterPro" id="IPR050267">
    <property type="entry name" value="Anti-sigma-factor_SerPK"/>
</dbReference>
<dbReference type="AlphaFoldDB" id="A0A4Q5IYW0"/>
<proteinExistence type="predicted"/>
<keyword evidence="1" id="KW-0418">Kinase</keyword>
<evidence type="ECO:0000313" key="4">
    <source>
        <dbReference type="Proteomes" id="UP000291189"/>
    </source>
</evidence>
<evidence type="ECO:0000313" key="3">
    <source>
        <dbReference type="EMBL" id="RYU10251.1"/>
    </source>
</evidence>
<keyword evidence="1" id="KW-0808">Transferase</keyword>
<reference evidence="3 4" key="1">
    <citation type="submission" date="2019-01" db="EMBL/GenBank/DDBJ databases">
        <title>Nocardioides guangzhouensis sp. nov., an actinobacterium isolated from soil.</title>
        <authorList>
            <person name="Fu Y."/>
            <person name="Cai Y."/>
            <person name="Lin Z."/>
            <person name="Chen P."/>
        </authorList>
    </citation>
    <scope>NUCLEOTIDE SEQUENCE [LARGE SCALE GENOMIC DNA]</scope>
    <source>
        <strain evidence="3 4">NBRC 105384</strain>
    </source>
</reference>
<protein>
    <submittedName>
        <fullName evidence="3">ATP-binding protein</fullName>
    </submittedName>
</protein>
<keyword evidence="1" id="KW-0723">Serine/threonine-protein kinase</keyword>
<organism evidence="3 4">
    <name type="scientific">Nocardioides iriomotensis</name>
    <dbReference type="NCBI Taxonomy" id="715784"/>
    <lineage>
        <taxon>Bacteria</taxon>
        <taxon>Bacillati</taxon>
        <taxon>Actinomycetota</taxon>
        <taxon>Actinomycetes</taxon>
        <taxon>Propionibacteriales</taxon>
        <taxon>Nocardioidaceae</taxon>
        <taxon>Nocardioides</taxon>
    </lineage>
</organism>
<accession>A0A4Q5IYW0</accession>
<keyword evidence="3" id="KW-0547">Nucleotide-binding</keyword>
<name>A0A4Q5IYW0_9ACTN</name>
<dbReference type="Pfam" id="PF13581">
    <property type="entry name" value="HATPase_c_2"/>
    <property type="match status" value="1"/>
</dbReference>
<dbReference type="PANTHER" id="PTHR35526:SF3">
    <property type="entry name" value="ANTI-SIGMA-F FACTOR RSBW"/>
    <property type="match status" value="1"/>
</dbReference>
<sequence length="148" mass="15330">MAGGMVRERIELGVGLDGPARARRWIEGVCATCDVGDLSDNASLLVSELVTNAVLHARTGCVVMAEIDGDTLRVDVIDGAGDTTAVAPGVERLGADGGRGLVIVDVLSTDWGVAEHAEGKSVWFSLRAEVPSGHSNAPATPTLRLVRS</sequence>
<dbReference type="InterPro" id="IPR003594">
    <property type="entry name" value="HATPase_dom"/>
</dbReference>
<dbReference type="PANTHER" id="PTHR35526">
    <property type="entry name" value="ANTI-SIGMA-F FACTOR RSBW-RELATED"/>
    <property type="match status" value="1"/>
</dbReference>
<dbReference type="EMBL" id="SDPU01000032">
    <property type="protein sequence ID" value="RYU10251.1"/>
    <property type="molecule type" value="Genomic_DNA"/>
</dbReference>
<feature type="domain" description="Histidine kinase/HSP90-like ATPase" evidence="2">
    <location>
        <begin position="21"/>
        <end position="125"/>
    </location>
</feature>
<evidence type="ECO:0000256" key="1">
    <source>
        <dbReference type="ARBA" id="ARBA00022527"/>
    </source>
</evidence>
<dbReference type="CDD" id="cd16936">
    <property type="entry name" value="HATPase_RsbW-like"/>
    <property type="match status" value="1"/>
</dbReference>